<evidence type="ECO:0000313" key="4">
    <source>
        <dbReference type="EMBL" id="CRZ23485.1"/>
    </source>
</evidence>
<dbReference type="EMBL" id="LN856868">
    <property type="protein sequence ID" value="CRZ23485.1"/>
    <property type="molecule type" value="Genomic_DNA"/>
</dbReference>
<feature type="domain" description="ZP" evidence="3">
    <location>
        <begin position="1"/>
        <end position="179"/>
    </location>
</feature>
<dbReference type="PROSITE" id="PS51034">
    <property type="entry name" value="ZP_2"/>
    <property type="match status" value="1"/>
</dbReference>
<dbReference type="PANTHER" id="PTHR22907:SF60">
    <property type="entry name" value="CUTICLIN-3"/>
    <property type="match status" value="1"/>
</dbReference>
<keyword evidence="2" id="KW-0812">Transmembrane</keyword>
<dbReference type="InterPro" id="IPR057475">
    <property type="entry name" value="CUT_C"/>
</dbReference>
<evidence type="ECO:0000313" key="5">
    <source>
        <dbReference type="WormBase" id="Bm4164"/>
    </source>
</evidence>
<dbReference type="WormBase" id="Bm4164">
    <property type="protein sequence ID" value="BM40417"/>
    <property type="gene ID" value="WBGene00224425"/>
</dbReference>
<proteinExistence type="predicted"/>
<dbReference type="Pfam" id="PF25301">
    <property type="entry name" value="CUT_C"/>
    <property type="match status" value="1"/>
</dbReference>
<reference evidence="4" key="2">
    <citation type="submission" date="2012-12" db="EMBL/GenBank/DDBJ databases">
        <authorList>
            <person name="Gao Y.W."/>
            <person name="Fan S.T."/>
            <person name="Sun H.T."/>
            <person name="Wang Z."/>
            <person name="Gao X.L."/>
            <person name="Li Y.G."/>
            <person name="Wang T.C."/>
            <person name="Zhang K."/>
            <person name="Xu W.W."/>
            <person name="Yu Z.J."/>
            <person name="Xia X.Z."/>
        </authorList>
    </citation>
    <scope>NUCLEOTIDE SEQUENCE</scope>
    <source>
        <strain evidence="4">FR3</strain>
    </source>
</reference>
<evidence type="ECO:0000256" key="2">
    <source>
        <dbReference type="SAM" id="Phobius"/>
    </source>
</evidence>
<keyword evidence="2" id="KW-1133">Transmembrane helix</keyword>
<gene>
    <name evidence="4 5" type="ORF">Bm4164</name>
    <name evidence="4" type="ORF">BM_Bm4164</name>
</gene>
<sequence>MNFLFDNHILIMPIFCRRMTSSILYVLSYLFAFILAAKIPEKSISRVHRPQTNCRFSVHNGGPNGEEISGTNLNSELYYKIKCNKEKGYCLHVANCTVKSDKENTEPYLIIDENGCTLEPSLFEHVQYEDDFTAGIYNPLPIRFRGSSSSVQFFCSTTLVPTIDGECSRKMCTWNEYGTNHNFERKK</sequence>
<dbReference type="AlphaFoldDB" id="A0A0H5SI15"/>
<keyword evidence="1" id="KW-0732">Signal</keyword>
<evidence type="ECO:0000259" key="3">
    <source>
        <dbReference type="PROSITE" id="PS51034"/>
    </source>
</evidence>
<dbReference type="InterPro" id="IPR001507">
    <property type="entry name" value="ZP_dom"/>
</dbReference>
<reference evidence="4" key="1">
    <citation type="journal article" date="2007" name="Science">
        <title>Draft genome of the filarial nematode parasite Brugia malayi.</title>
        <authorList>
            <person name="Ghedin E."/>
            <person name="Wang S."/>
            <person name="Spiro D."/>
            <person name="Caler E."/>
            <person name="Zhao Q."/>
            <person name="Crabtree J."/>
            <person name="Allen J.E."/>
            <person name="Delcher A.L."/>
            <person name="Guiliano D.B."/>
            <person name="Miranda-Saavedra D."/>
            <person name="Angiuoli S.V."/>
            <person name="Creasy T."/>
            <person name="Amedeo P."/>
            <person name="Haas B."/>
            <person name="El-Sayed N.M."/>
            <person name="Wortman J.R."/>
            <person name="Feldblyum T."/>
            <person name="Tallon L."/>
            <person name="Schatz M."/>
            <person name="Shumway M."/>
            <person name="Koo H."/>
            <person name="Salzberg S.L."/>
            <person name="Schobel S."/>
            <person name="Pertea M."/>
            <person name="Pop M."/>
            <person name="White O."/>
            <person name="Barton G.J."/>
            <person name="Carlow C.K."/>
            <person name="Crawford M.J."/>
            <person name="Daub J."/>
            <person name="Dimmic M.W."/>
            <person name="Estes C.F."/>
            <person name="Foster J.M."/>
            <person name="Ganatra M."/>
            <person name="Gregory W.F."/>
            <person name="Johnson N.M."/>
            <person name="Jin J."/>
            <person name="Komuniecki R."/>
            <person name="Korf I."/>
            <person name="Kumar S."/>
            <person name="Laney S."/>
            <person name="Li B.W."/>
            <person name="Li W."/>
            <person name="Lindblom T.H."/>
            <person name="Lustigman S."/>
            <person name="Ma D."/>
            <person name="Maina C.V."/>
            <person name="Martin D.M."/>
            <person name="McCarter J.P."/>
            <person name="McReynolds L."/>
            <person name="Mitreva M."/>
            <person name="Nutman T.B."/>
            <person name="Parkinson J."/>
            <person name="Peregrin-Alvarez J.M."/>
            <person name="Poole C."/>
            <person name="Ren Q."/>
            <person name="Saunders L."/>
            <person name="Sluder A.E."/>
            <person name="Smith K."/>
            <person name="Stanke M."/>
            <person name="Unnasch T.R."/>
            <person name="Ware J."/>
            <person name="Wei A.D."/>
            <person name="Weil G."/>
            <person name="Williams D.J."/>
            <person name="Zhang Y."/>
            <person name="Williams S.A."/>
            <person name="Fraser-Liggett C."/>
            <person name="Slatko B."/>
            <person name="Blaxter M.L."/>
            <person name="Scott A.L."/>
        </authorList>
    </citation>
    <scope>NUCLEOTIDE SEQUENCE</scope>
    <source>
        <strain evidence="4">FR3</strain>
    </source>
</reference>
<organism evidence="4">
    <name type="scientific">Brugia malayi</name>
    <name type="common">Filarial nematode worm</name>
    <dbReference type="NCBI Taxonomy" id="6279"/>
    <lineage>
        <taxon>Eukaryota</taxon>
        <taxon>Metazoa</taxon>
        <taxon>Ecdysozoa</taxon>
        <taxon>Nematoda</taxon>
        <taxon>Chromadorea</taxon>
        <taxon>Rhabditida</taxon>
        <taxon>Spirurina</taxon>
        <taxon>Spiruromorpha</taxon>
        <taxon>Filarioidea</taxon>
        <taxon>Onchocercidae</taxon>
        <taxon>Brugia</taxon>
    </lineage>
</organism>
<dbReference type="PANTHER" id="PTHR22907">
    <property type="entry name" value="GH04558P"/>
    <property type="match status" value="1"/>
</dbReference>
<dbReference type="OMA" id="HVANCTV"/>
<protein>
    <submittedName>
        <fullName evidence="4">Bm4164</fullName>
    </submittedName>
</protein>
<dbReference type="InterPro" id="IPR051962">
    <property type="entry name" value="Cuticlin"/>
</dbReference>
<feature type="transmembrane region" description="Helical" evidence="2">
    <location>
        <begin position="20"/>
        <end position="39"/>
    </location>
</feature>
<evidence type="ECO:0000256" key="1">
    <source>
        <dbReference type="ARBA" id="ARBA00022729"/>
    </source>
</evidence>
<accession>A0A0H5SI15</accession>
<name>A0A0H5SI15_BRUMA</name>
<keyword evidence="2" id="KW-0472">Membrane</keyword>